<evidence type="ECO:0000256" key="10">
    <source>
        <dbReference type="ARBA" id="ARBA00048975"/>
    </source>
</evidence>
<dbReference type="Proteomes" id="UP000184066">
    <property type="component" value="Unassembled WGS sequence"/>
</dbReference>
<comment type="pathway">
    <text evidence="11">Bacterial outer membrane biogenesis; LPS lipid A biosynthesis.</text>
</comment>
<keyword evidence="13" id="KW-1185">Reference proteome</keyword>
<keyword evidence="7 11" id="KW-0328">Glycosyltransferase</keyword>
<dbReference type="GO" id="GO:0005543">
    <property type="term" value="F:phospholipid binding"/>
    <property type="evidence" value="ECO:0007669"/>
    <property type="project" value="TreeGrafter"/>
</dbReference>
<comment type="catalytic activity">
    <reaction evidence="10 11">
        <text>a lipid X + a UDP-2-N,3-O-bis[(3R)-3-hydroxyacyl]-alpha-D-glucosamine = a lipid A disaccharide + UDP + H(+)</text>
        <dbReference type="Rhea" id="RHEA:67828"/>
        <dbReference type="ChEBI" id="CHEBI:15378"/>
        <dbReference type="ChEBI" id="CHEBI:58223"/>
        <dbReference type="ChEBI" id="CHEBI:137748"/>
        <dbReference type="ChEBI" id="CHEBI:176338"/>
        <dbReference type="ChEBI" id="CHEBI:176343"/>
        <dbReference type="EC" id="2.4.1.182"/>
    </reaction>
</comment>
<accession>A0A1M7U0Y8</accession>
<evidence type="ECO:0000256" key="2">
    <source>
        <dbReference type="ARBA" id="ARBA00007868"/>
    </source>
</evidence>
<dbReference type="GO" id="GO:0009245">
    <property type="term" value="P:lipid A biosynthetic process"/>
    <property type="evidence" value="ECO:0007669"/>
    <property type="project" value="UniProtKB-UniRule"/>
</dbReference>
<dbReference type="Pfam" id="PF02684">
    <property type="entry name" value="LpxB"/>
    <property type="match status" value="1"/>
</dbReference>
<evidence type="ECO:0000313" key="13">
    <source>
        <dbReference type="Proteomes" id="UP000184066"/>
    </source>
</evidence>
<reference evidence="12 13" key="1">
    <citation type="submission" date="2016-12" db="EMBL/GenBank/DDBJ databases">
        <authorList>
            <person name="Song W.-J."/>
            <person name="Kurnit D.M."/>
        </authorList>
    </citation>
    <scope>NUCLEOTIDE SEQUENCE [LARGE SCALE GENOMIC DNA]</scope>
    <source>
        <strain evidence="12 13">CGMCC 1.10808</strain>
    </source>
</reference>
<dbReference type="GO" id="GO:0016020">
    <property type="term" value="C:membrane"/>
    <property type="evidence" value="ECO:0007669"/>
    <property type="project" value="GOC"/>
</dbReference>
<dbReference type="UniPathway" id="UPA00973"/>
<evidence type="ECO:0000256" key="4">
    <source>
        <dbReference type="ARBA" id="ARBA00020902"/>
    </source>
</evidence>
<evidence type="ECO:0000256" key="5">
    <source>
        <dbReference type="ARBA" id="ARBA00022516"/>
    </source>
</evidence>
<evidence type="ECO:0000256" key="6">
    <source>
        <dbReference type="ARBA" id="ARBA00022556"/>
    </source>
</evidence>
<dbReference type="STRING" id="1189325.SAMN04488119_11179"/>
<organism evidence="12 13">
    <name type="scientific">Oceanicella actignis</name>
    <dbReference type="NCBI Taxonomy" id="1189325"/>
    <lineage>
        <taxon>Bacteria</taxon>
        <taxon>Pseudomonadati</taxon>
        <taxon>Pseudomonadota</taxon>
        <taxon>Alphaproteobacteria</taxon>
        <taxon>Rhodobacterales</taxon>
        <taxon>Paracoccaceae</taxon>
        <taxon>Oceanicella</taxon>
    </lineage>
</organism>
<dbReference type="EMBL" id="FRDL01000012">
    <property type="protein sequence ID" value="SHN76527.1"/>
    <property type="molecule type" value="Genomic_DNA"/>
</dbReference>
<name>A0A1M7U0Y8_9RHOB</name>
<dbReference type="EC" id="2.4.1.182" evidence="3 11"/>
<dbReference type="InterPro" id="IPR003835">
    <property type="entry name" value="Glyco_trans_19"/>
</dbReference>
<keyword evidence="5 11" id="KW-0444">Lipid biosynthesis</keyword>
<evidence type="ECO:0000256" key="1">
    <source>
        <dbReference type="ARBA" id="ARBA00002056"/>
    </source>
</evidence>
<keyword evidence="8 11" id="KW-0808">Transferase</keyword>
<evidence type="ECO:0000256" key="3">
    <source>
        <dbReference type="ARBA" id="ARBA00012687"/>
    </source>
</evidence>
<keyword evidence="9 11" id="KW-0443">Lipid metabolism</keyword>
<evidence type="ECO:0000256" key="7">
    <source>
        <dbReference type="ARBA" id="ARBA00022676"/>
    </source>
</evidence>
<evidence type="ECO:0000313" key="12">
    <source>
        <dbReference type="EMBL" id="SHN76527.1"/>
    </source>
</evidence>
<evidence type="ECO:0000256" key="11">
    <source>
        <dbReference type="HAMAP-Rule" id="MF_00392"/>
    </source>
</evidence>
<comment type="similarity">
    <text evidence="2 11">Belongs to the LpxB family.</text>
</comment>
<sequence>MSAGPLRIHLIAGEPSGDRLGAALMRALTRISARPVTFSGVGGPLMQAAGLRSLFPADELAVMGLAEVLPRLPRLLARIDQAARDVARARPDALVTIDSPSFSLRVARRARRAAPGLRTIHYVAPSVWAWRPGRAAKMARHTDHVLALLPFEPPYMQEAGMSCDFVGHPVVERGGPEDHDAAGLRARLGVSERPLLALLPGSRAGEVARLAAPFAAAAARLKAARPDLAVVVPMAEGVAAQVAEAARGWPFAAHLLDPRGRDPAEAEAEKFAALAAADLALAASGTVTLELAAMRTPHVIGYKANALTAALLRRLIRVDTGNLVNLLTGRKEIPEFFQDDCAPEALAGALAPLLSDGPARERQLAAADEALALLGRGGPPPSERAARSVLARIGAPMR</sequence>
<evidence type="ECO:0000256" key="9">
    <source>
        <dbReference type="ARBA" id="ARBA00023098"/>
    </source>
</evidence>
<dbReference type="PANTHER" id="PTHR30372:SF4">
    <property type="entry name" value="LIPID-A-DISACCHARIDE SYNTHASE, MITOCHONDRIAL-RELATED"/>
    <property type="match status" value="1"/>
</dbReference>
<evidence type="ECO:0000256" key="8">
    <source>
        <dbReference type="ARBA" id="ARBA00022679"/>
    </source>
</evidence>
<dbReference type="NCBIfam" id="TIGR00215">
    <property type="entry name" value="lpxB"/>
    <property type="match status" value="1"/>
</dbReference>
<keyword evidence="6 11" id="KW-0441">Lipid A biosynthesis</keyword>
<dbReference type="AlphaFoldDB" id="A0A1M7U0Y8"/>
<comment type="function">
    <text evidence="1 11">Condensation of UDP-2,3-diacylglucosamine and 2,3-diacylglucosamine-1-phosphate to form lipid A disaccharide, a precursor of lipid A, a phosphorylated glycolipid that anchors the lipopolysaccharide to the outer membrane of the cell.</text>
</comment>
<protein>
    <recommendedName>
        <fullName evidence="4 11">Lipid-A-disaccharide synthase</fullName>
        <ecNumber evidence="3 11">2.4.1.182</ecNumber>
    </recommendedName>
</protein>
<dbReference type="GO" id="GO:0008915">
    <property type="term" value="F:lipid-A-disaccharide synthase activity"/>
    <property type="evidence" value="ECO:0007669"/>
    <property type="project" value="UniProtKB-UniRule"/>
</dbReference>
<gene>
    <name evidence="11" type="primary">lpxB</name>
    <name evidence="12" type="ORF">SAMN05216200_11278</name>
</gene>
<proteinExistence type="inferred from homology"/>
<dbReference type="SUPFAM" id="SSF53756">
    <property type="entry name" value="UDP-Glycosyltransferase/glycogen phosphorylase"/>
    <property type="match status" value="1"/>
</dbReference>
<dbReference type="PANTHER" id="PTHR30372">
    <property type="entry name" value="LIPID-A-DISACCHARIDE SYNTHASE"/>
    <property type="match status" value="1"/>
</dbReference>
<dbReference type="HAMAP" id="MF_00392">
    <property type="entry name" value="LpxB"/>
    <property type="match status" value="1"/>
</dbReference>